<proteinExistence type="predicted"/>
<evidence type="ECO:0000313" key="2">
    <source>
        <dbReference type="EMBL" id="EAX95552.1"/>
    </source>
</evidence>
<dbReference type="OMA" id="FWKEFTD"/>
<dbReference type="EMBL" id="DS113799">
    <property type="protein sequence ID" value="EAX95552.1"/>
    <property type="molecule type" value="Genomic_DNA"/>
</dbReference>
<name>A2FHQ2_TRIV3</name>
<evidence type="ECO:0000256" key="1">
    <source>
        <dbReference type="SAM" id="MobiDB-lite"/>
    </source>
</evidence>
<dbReference type="PANTHER" id="PTHR20875">
    <property type="entry name" value="EF-HAND CALCIUM-BINDING DOMAIN-CONTAINING PROTEIN 6-RELATED"/>
    <property type="match status" value="1"/>
</dbReference>
<accession>A2FHQ2</accession>
<sequence length="925" mass="107236">MCEDSDIEILLDRIRTHIYLNGDRPEEWFLDFDKLRSGRVTKQQFFRVLTNIKIQFTEEEFETLAAHFMEGEQVNYRHFLDDIHDIFTNMNLEHEPHGTLKNSREIVAKTLKTNIQSLDNDMYALLSKLAYQVRTRAIHIREAYMDFDPHNNGRVTQSQFLRAMPFNDLTTGEINLLVKTYTDPSAKDVNYRKLYLDVNQALEAYKSNAVTDIVNRNLLPHQLLSLSVNTKKPSGTVLDCITRFAKVVREQRIRIYDFFAAHDPLNQGLITRSKFEGTITVFGFSWTAEEIAYLSEKYREVQASTEYVRYREFCKDVEDATNATVTSSVQTLAVTSAPSPELKRILDDVRHTVIRFRINVLPTFQNFDRQKRGFVTEPQFHRALSTLKINISTTELAEIARFYGSDEGIDYFKFVEDIDPSHSQSRRVYKPIGTDRQSIMDVYGHTPTGDLFITPDKADELIYKSKRGLIKKIDEHKDIDSLMYAMKQWSIVNSVHFGDFFSDFDKLNCGEIPVSQFRSGLSLSTYKVTEDEFDLIVDSYASDKRQGFVCWRDFCNAIKECIAPLDLEKTPTVTPAIPSEKYQTRSLVLRPEKDMTSNVEEILKNVAKFVRSRRLSLIEQFKDKDRLNHKRTTATGFAQVIQLIGVHISKNEIDTLCTFYNDPNTNFVDYVRFCQDVEQRTGQIFGDTASNSIVINKIPQYSKEESPYLVSAKSTVPSDDYNCILKSLQTYIYKRQIRLNDFFKAFDPLNRGIVTQQKFNSVVGQTGLPLTAKQMDLVGFRFTPPGQTDMFDYRTFCKEVNQIFGPTDLNKSPTPENDKKVDSLPDPSKTLQVLDTNQERQLNEIIKRMHNDVVTKRMNIQEQFIDYDRMPRKNYITKQQFKQCIARLGLCSNPREFDVLCKKYRCTDLDDMNYMAFCNDIEGSN</sequence>
<dbReference type="Gene3D" id="1.10.238.10">
    <property type="entry name" value="EF-hand"/>
    <property type="match status" value="4"/>
</dbReference>
<reference evidence="2" key="2">
    <citation type="journal article" date="2007" name="Science">
        <title>Draft genome sequence of the sexually transmitted pathogen Trichomonas vaginalis.</title>
        <authorList>
            <person name="Carlton J.M."/>
            <person name="Hirt R.P."/>
            <person name="Silva J.C."/>
            <person name="Delcher A.L."/>
            <person name="Schatz M."/>
            <person name="Zhao Q."/>
            <person name="Wortman J.R."/>
            <person name="Bidwell S.L."/>
            <person name="Alsmark U.C.M."/>
            <person name="Besteiro S."/>
            <person name="Sicheritz-Ponten T."/>
            <person name="Noel C.J."/>
            <person name="Dacks J.B."/>
            <person name="Foster P.G."/>
            <person name="Simillion C."/>
            <person name="Van de Peer Y."/>
            <person name="Miranda-Saavedra D."/>
            <person name="Barton G.J."/>
            <person name="Westrop G.D."/>
            <person name="Mueller S."/>
            <person name="Dessi D."/>
            <person name="Fiori P.L."/>
            <person name="Ren Q."/>
            <person name="Paulsen I."/>
            <person name="Zhang H."/>
            <person name="Bastida-Corcuera F.D."/>
            <person name="Simoes-Barbosa A."/>
            <person name="Brown M.T."/>
            <person name="Hayes R.D."/>
            <person name="Mukherjee M."/>
            <person name="Okumura C.Y."/>
            <person name="Schneider R."/>
            <person name="Smith A.J."/>
            <person name="Vanacova S."/>
            <person name="Villalvazo M."/>
            <person name="Haas B.J."/>
            <person name="Pertea M."/>
            <person name="Feldblyum T.V."/>
            <person name="Utterback T.R."/>
            <person name="Shu C.L."/>
            <person name="Osoegawa K."/>
            <person name="de Jong P.J."/>
            <person name="Hrdy I."/>
            <person name="Horvathova L."/>
            <person name="Zubacova Z."/>
            <person name="Dolezal P."/>
            <person name="Malik S.B."/>
            <person name="Logsdon J.M. Jr."/>
            <person name="Henze K."/>
            <person name="Gupta A."/>
            <person name="Wang C.C."/>
            <person name="Dunne R.L."/>
            <person name="Upcroft J.A."/>
            <person name="Upcroft P."/>
            <person name="White O."/>
            <person name="Salzberg S.L."/>
            <person name="Tang P."/>
            <person name="Chiu C.-H."/>
            <person name="Lee Y.-S."/>
            <person name="Embley T.M."/>
            <person name="Coombs G.H."/>
            <person name="Mottram J.C."/>
            <person name="Tachezy J."/>
            <person name="Fraser-Liggett C.M."/>
            <person name="Johnson P.J."/>
        </authorList>
    </citation>
    <scope>NUCLEOTIDE SEQUENCE [LARGE SCALE GENOMIC DNA]</scope>
    <source>
        <strain evidence="2">G3</strain>
    </source>
</reference>
<dbReference type="PANTHER" id="PTHR20875:SF0">
    <property type="entry name" value="GH12158P"/>
    <property type="match status" value="1"/>
</dbReference>
<dbReference type="SUPFAM" id="SSF47473">
    <property type="entry name" value="EF-hand"/>
    <property type="match status" value="4"/>
</dbReference>
<dbReference type="VEuPathDB" id="TrichDB:TVAG_005670"/>
<evidence type="ECO:0000313" key="3">
    <source>
        <dbReference type="Proteomes" id="UP000001542"/>
    </source>
</evidence>
<dbReference type="InterPro" id="IPR011992">
    <property type="entry name" value="EF-hand-dom_pair"/>
</dbReference>
<keyword evidence="3" id="KW-1185">Reference proteome</keyword>
<dbReference type="RefSeq" id="XP_001308482.1">
    <property type="nucleotide sequence ID" value="XM_001308481.1"/>
</dbReference>
<dbReference type="Proteomes" id="UP000001542">
    <property type="component" value="Unassembled WGS sequence"/>
</dbReference>
<dbReference type="KEGG" id="tva:4753309"/>
<dbReference type="InterPro" id="IPR052603">
    <property type="entry name" value="EFCB6"/>
</dbReference>
<dbReference type="eggNOG" id="ENOG502QRVM">
    <property type="taxonomic scope" value="Eukaryota"/>
</dbReference>
<organism evidence="2 3">
    <name type="scientific">Trichomonas vaginalis (strain ATCC PRA-98 / G3)</name>
    <dbReference type="NCBI Taxonomy" id="412133"/>
    <lineage>
        <taxon>Eukaryota</taxon>
        <taxon>Metamonada</taxon>
        <taxon>Parabasalia</taxon>
        <taxon>Trichomonadida</taxon>
        <taxon>Trichomonadidae</taxon>
        <taxon>Trichomonas</taxon>
    </lineage>
</organism>
<reference evidence="2" key="1">
    <citation type="submission" date="2006-10" db="EMBL/GenBank/DDBJ databases">
        <authorList>
            <person name="Amadeo P."/>
            <person name="Zhao Q."/>
            <person name="Wortman J."/>
            <person name="Fraser-Liggett C."/>
            <person name="Carlton J."/>
        </authorList>
    </citation>
    <scope>NUCLEOTIDE SEQUENCE</scope>
    <source>
        <strain evidence="2">G3</strain>
    </source>
</reference>
<dbReference type="OrthoDB" id="272072at2759"/>
<dbReference type="STRING" id="5722.A2FHQ2"/>
<feature type="region of interest" description="Disordered" evidence="1">
    <location>
        <begin position="807"/>
        <end position="827"/>
    </location>
</feature>
<protein>
    <submittedName>
        <fullName evidence="2">EF hand family protein</fullName>
    </submittedName>
</protein>
<gene>
    <name evidence="2" type="ORF">TVAG_005670</name>
</gene>
<dbReference type="VEuPathDB" id="TrichDB:TVAGG3_0554430"/>
<dbReference type="AlphaFoldDB" id="A2FHQ2"/>
<dbReference type="InParanoid" id="A2FHQ2"/>